<gene>
    <name evidence="3" type="ORF">CR513_56161</name>
</gene>
<dbReference type="InterPro" id="IPR005162">
    <property type="entry name" value="Retrotrans_gag_dom"/>
</dbReference>
<name>A0A371EGN7_MUCPR</name>
<dbReference type="Pfam" id="PF03732">
    <property type="entry name" value="Retrotrans_gag"/>
    <property type="match status" value="1"/>
</dbReference>
<dbReference type="OrthoDB" id="1740536at2759"/>
<sequence length="318" mass="36742">MYISSGNDRLSCKLFLGMLRGVAMQWMATLPPRSIQTFKDLASSFLSQFAANKVKRLEVADLFDIKQAEGESLKKYLARFNNATVRVDDPDQKFFVKAFQKGLRARPFSDALALRRPINMEEIRARAEKHVEMEEDQYERRKSERKAERKEAKLTSKVREDRQPMLVKPQEQTQRFTPLNEKRAQIMHEICHTSLLEYPLEARGKMMGKEKSSWCDFHRAFGHTTEDCWGLKTQIEKLVQSGHLDGYVQQSSPRRPQKQGRDLHRPAGTSRRERSRSCQRTPIHRGTRSTISGGRTTNSWTGSSRVGAGVSDGRYKRY</sequence>
<dbReference type="PANTHER" id="PTHR33223">
    <property type="entry name" value="CCHC-TYPE DOMAIN-CONTAINING PROTEIN"/>
    <property type="match status" value="1"/>
</dbReference>
<dbReference type="AlphaFoldDB" id="A0A371EGN7"/>
<evidence type="ECO:0000256" key="1">
    <source>
        <dbReference type="SAM" id="MobiDB-lite"/>
    </source>
</evidence>
<feature type="region of interest" description="Disordered" evidence="1">
    <location>
        <begin position="133"/>
        <end position="158"/>
    </location>
</feature>
<evidence type="ECO:0000259" key="2">
    <source>
        <dbReference type="Pfam" id="PF03732"/>
    </source>
</evidence>
<feature type="compositionally biased region" description="Low complexity" evidence="1">
    <location>
        <begin position="288"/>
        <end position="299"/>
    </location>
</feature>
<evidence type="ECO:0000313" key="4">
    <source>
        <dbReference type="Proteomes" id="UP000257109"/>
    </source>
</evidence>
<keyword evidence="4" id="KW-1185">Reference proteome</keyword>
<evidence type="ECO:0000313" key="3">
    <source>
        <dbReference type="EMBL" id="RDX65198.1"/>
    </source>
</evidence>
<feature type="domain" description="Retrotransposon gag" evidence="2">
    <location>
        <begin position="14"/>
        <end position="104"/>
    </location>
</feature>
<reference evidence="3" key="1">
    <citation type="submission" date="2018-05" db="EMBL/GenBank/DDBJ databases">
        <title>Draft genome of Mucuna pruriens seed.</title>
        <authorList>
            <person name="Nnadi N.E."/>
            <person name="Vos R."/>
            <person name="Hasami M.H."/>
            <person name="Devisetty U.K."/>
            <person name="Aguiy J.C."/>
        </authorList>
    </citation>
    <scope>NUCLEOTIDE SEQUENCE [LARGE SCALE GENOMIC DNA]</scope>
    <source>
        <strain evidence="3">JCA_2017</strain>
    </source>
</reference>
<dbReference type="Proteomes" id="UP000257109">
    <property type="component" value="Unassembled WGS sequence"/>
</dbReference>
<organism evidence="3 4">
    <name type="scientific">Mucuna pruriens</name>
    <name type="common">Velvet bean</name>
    <name type="synonym">Dolichos pruriens</name>
    <dbReference type="NCBI Taxonomy" id="157652"/>
    <lineage>
        <taxon>Eukaryota</taxon>
        <taxon>Viridiplantae</taxon>
        <taxon>Streptophyta</taxon>
        <taxon>Embryophyta</taxon>
        <taxon>Tracheophyta</taxon>
        <taxon>Spermatophyta</taxon>
        <taxon>Magnoliopsida</taxon>
        <taxon>eudicotyledons</taxon>
        <taxon>Gunneridae</taxon>
        <taxon>Pentapetalae</taxon>
        <taxon>rosids</taxon>
        <taxon>fabids</taxon>
        <taxon>Fabales</taxon>
        <taxon>Fabaceae</taxon>
        <taxon>Papilionoideae</taxon>
        <taxon>50 kb inversion clade</taxon>
        <taxon>NPAAA clade</taxon>
        <taxon>indigoferoid/millettioid clade</taxon>
        <taxon>Phaseoleae</taxon>
        <taxon>Mucuna</taxon>
    </lineage>
</organism>
<feature type="region of interest" description="Disordered" evidence="1">
    <location>
        <begin position="246"/>
        <end position="318"/>
    </location>
</feature>
<protein>
    <recommendedName>
        <fullName evidence="2">Retrotransposon gag domain-containing protein</fullName>
    </recommendedName>
</protein>
<accession>A0A371EGN7</accession>
<proteinExistence type="predicted"/>
<comment type="caution">
    <text evidence="3">The sequence shown here is derived from an EMBL/GenBank/DDBJ whole genome shotgun (WGS) entry which is preliminary data.</text>
</comment>
<feature type="non-terminal residue" evidence="3">
    <location>
        <position position="1"/>
    </location>
</feature>
<dbReference type="PANTHER" id="PTHR33223:SF10">
    <property type="entry name" value="AMINOTRANSFERASE-LIKE PLANT MOBILE DOMAIN-CONTAINING PROTEIN"/>
    <property type="match status" value="1"/>
</dbReference>
<feature type="compositionally biased region" description="Basic and acidic residues" evidence="1">
    <location>
        <begin position="259"/>
        <end position="276"/>
    </location>
</feature>
<dbReference type="EMBL" id="QJKJ01014020">
    <property type="protein sequence ID" value="RDX65198.1"/>
    <property type="molecule type" value="Genomic_DNA"/>
</dbReference>